<dbReference type="AlphaFoldDB" id="A0A412KEX8"/>
<evidence type="ECO:0000313" key="3">
    <source>
        <dbReference type="Proteomes" id="UP000284242"/>
    </source>
</evidence>
<dbReference type="EMBL" id="QRVV01000157">
    <property type="protein sequence ID" value="RGS67150.1"/>
    <property type="molecule type" value="Genomic_DNA"/>
</dbReference>
<organism evidence="2 3">
    <name type="scientific">Blautia obeum</name>
    <dbReference type="NCBI Taxonomy" id="40520"/>
    <lineage>
        <taxon>Bacteria</taxon>
        <taxon>Bacillati</taxon>
        <taxon>Bacillota</taxon>
        <taxon>Clostridia</taxon>
        <taxon>Lachnospirales</taxon>
        <taxon>Lachnospiraceae</taxon>
        <taxon>Blautia</taxon>
    </lineage>
</organism>
<comment type="caution">
    <text evidence="2">The sequence shown here is derived from an EMBL/GenBank/DDBJ whole genome shotgun (WGS) entry which is preliminary data.</text>
</comment>
<keyword evidence="1" id="KW-0472">Membrane</keyword>
<evidence type="ECO:0008006" key="4">
    <source>
        <dbReference type="Google" id="ProtNLM"/>
    </source>
</evidence>
<evidence type="ECO:0000313" key="2">
    <source>
        <dbReference type="EMBL" id="RGS67150.1"/>
    </source>
</evidence>
<name>A0A412KEX8_9FIRM</name>
<dbReference type="InterPro" id="IPR006541">
    <property type="entry name" value="Bacteriocin_ass"/>
</dbReference>
<dbReference type="Proteomes" id="UP000284242">
    <property type="component" value="Unassembled WGS sequence"/>
</dbReference>
<feature type="transmembrane region" description="Helical" evidence="1">
    <location>
        <begin position="191"/>
        <end position="211"/>
    </location>
</feature>
<reference evidence="2 3" key="1">
    <citation type="submission" date="2018-08" db="EMBL/GenBank/DDBJ databases">
        <title>A genome reference for cultivated species of the human gut microbiota.</title>
        <authorList>
            <person name="Zou Y."/>
            <person name="Xue W."/>
            <person name="Luo G."/>
        </authorList>
    </citation>
    <scope>NUCLEOTIDE SEQUENCE [LARGE SCALE GENOMIC DNA]</scope>
    <source>
        <strain evidence="2 3">AF21-24</strain>
    </source>
</reference>
<evidence type="ECO:0000256" key="1">
    <source>
        <dbReference type="SAM" id="Phobius"/>
    </source>
</evidence>
<gene>
    <name evidence="2" type="ORF">DWX77_16735</name>
</gene>
<keyword evidence="1" id="KW-0812">Transmembrane</keyword>
<sequence>MYRAAGNKMEIHKNLDDLNINIIYIENNQRYFTYNPYSGDSMNTIADTIVTVYTENIDASTLGSYVGSSVFVEAEDEYSALKEISSITEKYDANELNSVASVYDKKGVEIQYLKNKMGQLILNTIIIFLFLIMFMMVTTYFYYKLFFRELIIKSLYGYPFVYIYRFLFRTNLLINIGVIPFVVIACKQLPLYMISIIGGLLLIDYFVVWIVNKYLFAKGEAQFIKGEFK</sequence>
<dbReference type="Pfam" id="PF07242">
    <property type="entry name" value="DUF1430"/>
    <property type="match status" value="1"/>
</dbReference>
<accession>A0A412KEX8</accession>
<feature type="transmembrane region" description="Helical" evidence="1">
    <location>
        <begin position="120"/>
        <end position="143"/>
    </location>
</feature>
<protein>
    <recommendedName>
        <fullName evidence="4">DUF1430 domain-containing protein</fullName>
    </recommendedName>
</protein>
<feature type="transmembrane region" description="Helical" evidence="1">
    <location>
        <begin position="163"/>
        <end position="184"/>
    </location>
</feature>
<keyword evidence="1" id="KW-1133">Transmembrane helix</keyword>
<proteinExistence type="predicted"/>